<evidence type="ECO:0000313" key="3">
    <source>
        <dbReference type="Proteomes" id="UP000676967"/>
    </source>
</evidence>
<feature type="region of interest" description="Disordered" evidence="1">
    <location>
        <begin position="217"/>
        <end position="247"/>
    </location>
</feature>
<dbReference type="RefSeq" id="WP_189332670.1">
    <property type="nucleotide sequence ID" value="NZ_AP023356.1"/>
</dbReference>
<dbReference type="Proteomes" id="UP000676967">
    <property type="component" value="Chromosome"/>
</dbReference>
<evidence type="ECO:0008006" key="4">
    <source>
        <dbReference type="Google" id="ProtNLM"/>
    </source>
</evidence>
<dbReference type="Gene3D" id="2.60.200.20">
    <property type="match status" value="1"/>
</dbReference>
<name>A0ABM7LNT5_9ACTN</name>
<accession>A0ABM7LNT5</accession>
<gene>
    <name evidence="2" type="ORF">Aiant_15940</name>
</gene>
<reference evidence="2 3" key="1">
    <citation type="submission" date="2020-08" db="EMBL/GenBank/DDBJ databases">
        <title>Whole genome shotgun sequence of Actinoplanes ianthinogenes NBRC 13996.</title>
        <authorList>
            <person name="Komaki H."/>
            <person name="Tamura T."/>
        </authorList>
    </citation>
    <scope>NUCLEOTIDE SEQUENCE [LARGE SCALE GENOMIC DNA]</scope>
    <source>
        <strain evidence="2 3">NBRC 13996</strain>
    </source>
</reference>
<evidence type="ECO:0000313" key="2">
    <source>
        <dbReference type="EMBL" id="BCJ40937.1"/>
    </source>
</evidence>
<organism evidence="2 3">
    <name type="scientific">Actinoplanes ianthinogenes</name>
    <dbReference type="NCBI Taxonomy" id="122358"/>
    <lineage>
        <taxon>Bacteria</taxon>
        <taxon>Bacillati</taxon>
        <taxon>Actinomycetota</taxon>
        <taxon>Actinomycetes</taxon>
        <taxon>Micromonosporales</taxon>
        <taxon>Micromonosporaceae</taxon>
        <taxon>Actinoplanes</taxon>
    </lineage>
</organism>
<proteinExistence type="predicted"/>
<dbReference type="EMBL" id="AP023356">
    <property type="protein sequence ID" value="BCJ40937.1"/>
    <property type="molecule type" value="Genomic_DNA"/>
</dbReference>
<dbReference type="InterPro" id="IPR008984">
    <property type="entry name" value="SMAD_FHA_dom_sf"/>
</dbReference>
<protein>
    <recommendedName>
        <fullName evidence="4">ApeA N-terminal domain-containing protein</fullName>
    </recommendedName>
</protein>
<sequence>MSDLTVSYNGREVVLPPGRSASFGRDQGCDICLDPDDLWVSRTAGEFRYDERGWSVVNVSGKRTLHLSTDGVVVPLPPTLPPTEPATWPLTGASCDLHLFGEDGLYTLGLRLTGPAGPALPRAGGASGLTPERRRIAAALGSNYFLPWPEYDPAPRSYRDTAGSLGLPESKVVDEIGRLRRILARARVLPDQPDADPRRPVVEWLIALGWVTAADLRPLPPGAGQPRRLTTRAPSDHGSHDAGTSPLHDEVIRIAEETARHIAPHLRQRLAAHYGPQWSTLVGPGGRPASLRDFRQCLALLAFDQATVGWAVQSCRNDARQLNHLANRAAHRDTLDGGDVHRARLLGAQIRERF</sequence>
<dbReference type="SUPFAM" id="SSF49879">
    <property type="entry name" value="SMAD/FHA domain"/>
    <property type="match status" value="1"/>
</dbReference>
<evidence type="ECO:0000256" key="1">
    <source>
        <dbReference type="SAM" id="MobiDB-lite"/>
    </source>
</evidence>
<keyword evidence="3" id="KW-1185">Reference proteome</keyword>